<dbReference type="eggNOG" id="COG3335">
    <property type="taxonomic scope" value="Bacteria"/>
</dbReference>
<dbReference type="PANTHER" id="PTHR46564:SF1">
    <property type="entry name" value="TRANSPOSASE"/>
    <property type="match status" value="1"/>
</dbReference>
<reference evidence="4 6" key="1">
    <citation type="submission" date="2008-06" db="EMBL/GenBank/DDBJ databases">
        <title>Complete sequence of Pelodictyon phaeoclathratiforme BU-1.</title>
        <authorList>
            <consortium name="US DOE Joint Genome Institute"/>
            <person name="Lucas S."/>
            <person name="Copeland A."/>
            <person name="Lapidus A."/>
            <person name="Glavina del Rio T."/>
            <person name="Dalin E."/>
            <person name="Tice H."/>
            <person name="Bruce D."/>
            <person name="Goodwin L."/>
            <person name="Pitluck S."/>
            <person name="Schmutz J."/>
            <person name="Larimer F."/>
            <person name="Land M."/>
            <person name="Hauser L."/>
            <person name="Kyrpides N."/>
            <person name="Mikhailova N."/>
            <person name="Liu Z."/>
            <person name="Li T."/>
            <person name="Zhao F."/>
            <person name="Overmann J."/>
            <person name="Bryant D.A."/>
            <person name="Richardson P."/>
        </authorList>
    </citation>
    <scope>NUCLEOTIDE SEQUENCE [LARGE SCALE GENOMIC DNA]</scope>
    <source>
        <strain evidence="4">BU-1</strain>
        <strain evidence="6">DSM 5477 / BU-1</strain>
    </source>
</reference>
<dbReference type="Gene3D" id="3.30.420.10">
    <property type="entry name" value="Ribonuclease H-like superfamily/Ribonuclease H"/>
    <property type="match status" value="1"/>
</dbReference>
<organism evidence="4 6">
    <name type="scientific">Pelodictyon phaeoclathratiforme (strain DSM 5477 / BU-1)</name>
    <dbReference type="NCBI Taxonomy" id="324925"/>
    <lineage>
        <taxon>Bacteria</taxon>
        <taxon>Pseudomonadati</taxon>
        <taxon>Chlorobiota</taxon>
        <taxon>Chlorobiia</taxon>
        <taxon>Chlorobiales</taxon>
        <taxon>Chlorobiaceae</taxon>
        <taxon>Chlorobium/Pelodictyon group</taxon>
        <taxon>Pelodictyon</taxon>
    </lineage>
</organism>
<feature type="coiled-coil region" evidence="1">
    <location>
        <begin position="144"/>
        <end position="171"/>
    </location>
</feature>
<dbReference type="EMBL" id="CP001110">
    <property type="protein sequence ID" value="ACF44228.1"/>
    <property type="molecule type" value="Genomic_DNA"/>
</dbReference>
<dbReference type="STRING" id="324925.Ppha_0713"/>
<dbReference type="GO" id="GO:0003676">
    <property type="term" value="F:nucleic acid binding"/>
    <property type="evidence" value="ECO:0007669"/>
    <property type="project" value="InterPro"/>
</dbReference>
<dbReference type="EMBL" id="CP001110">
    <property type="protein sequence ID" value="ACF43008.1"/>
    <property type="molecule type" value="Genomic_DNA"/>
</dbReference>
<feature type="domain" description="Tc1-like transposase DDE" evidence="2">
    <location>
        <begin position="172"/>
        <end position="309"/>
    </location>
</feature>
<evidence type="ECO:0000313" key="4">
    <source>
        <dbReference type="EMBL" id="ACF44189.1"/>
    </source>
</evidence>
<name>B4SCI4_PELPB</name>
<dbReference type="InterPro" id="IPR047655">
    <property type="entry name" value="Transpos_IS630-like"/>
</dbReference>
<dbReference type="KEGG" id="pph:Ppha_1977"/>
<dbReference type="AlphaFoldDB" id="B4SCI4"/>
<evidence type="ECO:0000256" key="1">
    <source>
        <dbReference type="SAM" id="Coils"/>
    </source>
</evidence>
<dbReference type="InterPro" id="IPR038717">
    <property type="entry name" value="Tc1-like_DDE_dom"/>
</dbReference>
<evidence type="ECO:0000313" key="5">
    <source>
        <dbReference type="EMBL" id="ACF44228.1"/>
    </source>
</evidence>
<keyword evidence="6" id="KW-1185">Reference proteome</keyword>
<dbReference type="PANTHER" id="PTHR46564">
    <property type="entry name" value="TRANSPOSASE"/>
    <property type="match status" value="1"/>
</dbReference>
<evidence type="ECO:0000313" key="3">
    <source>
        <dbReference type="EMBL" id="ACF43008.1"/>
    </source>
</evidence>
<dbReference type="Pfam" id="PF13565">
    <property type="entry name" value="HTH_32"/>
    <property type="match status" value="1"/>
</dbReference>
<dbReference type="KEGG" id="pph:Ppha_2017"/>
<dbReference type="SUPFAM" id="SSF53098">
    <property type="entry name" value="Ribonuclease H-like"/>
    <property type="match status" value="1"/>
</dbReference>
<dbReference type="SUPFAM" id="SSF46689">
    <property type="entry name" value="Homeodomain-like"/>
    <property type="match status" value="1"/>
</dbReference>
<dbReference type="InterPro" id="IPR012337">
    <property type="entry name" value="RNaseH-like_sf"/>
</dbReference>
<protein>
    <recommendedName>
        <fullName evidence="2">Tc1-like transposase DDE domain-containing protein</fullName>
    </recommendedName>
</protein>
<proteinExistence type="predicted"/>
<dbReference type="HOGENOM" id="CLU_140815_0_0_10"/>
<gene>
    <name evidence="3" type="ordered locus">Ppha_0713</name>
    <name evidence="4" type="ordered locus">Ppha_1977</name>
    <name evidence="5" type="ordered locus">Ppha_2017</name>
</gene>
<dbReference type="InterPro" id="IPR009057">
    <property type="entry name" value="Homeodomain-like_sf"/>
</dbReference>
<dbReference type="InterPro" id="IPR036397">
    <property type="entry name" value="RNaseH_sf"/>
</dbReference>
<sequence length="331" mass="37950">MKLSYFELSAIDRAKLQQIVAKGRDWQARHRAQTLLYFNDGLSAKTIVALQDLNIDTVYDRRKNWLSKGFAALYDRHRSGAPPKLNAIHLEQITIWAEKEALTAPAIVARLKEECNVNVSVGTATNALKALGFVWKRTRLWLKKKRDEVRFRQAQLEIELMKDEVERDERILAFVDETGFALAQPNRSAWTPIGKCHKIDANRGKRLNVIGAMLSTGDLFSVALWQTTDSLIFTGFLGLLMNYVGKPLTVILDNASFHKAKAVQPMLKVLAQKGLTLYFLPPYSPELNRIEKYWHKVKYELMEFKTRNEKTLEEDVRKILAGFGTDYVMTF</sequence>
<dbReference type="Pfam" id="PF13358">
    <property type="entry name" value="DDE_3"/>
    <property type="match status" value="1"/>
</dbReference>
<dbReference type="KEGG" id="pph:Ppha_0713"/>
<dbReference type="Proteomes" id="UP000002724">
    <property type="component" value="Chromosome"/>
</dbReference>
<keyword evidence="1" id="KW-0175">Coiled coil</keyword>
<dbReference type="eggNOG" id="COG3415">
    <property type="taxonomic scope" value="Bacteria"/>
</dbReference>
<accession>B4SCI4</accession>
<dbReference type="EMBL" id="CP001110">
    <property type="protein sequence ID" value="ACF44189.1"/>
    <property type="molecule type" value="Genomic_DNA"/>
</dbReference>
<evidence type="ECO:0000313" key="6">
    <source>
        <dbReference type="Proteomes" id="UP000002724"/>
    </source>
</evidence>
<evidence type="ECO:0000259" key="2">
    <source>
        <dbReference type="Pfam" id="PF13358"/>
    </source>
</evidence>
<dbReference type="NCBIfam" id="NF033545">
    <property type="entry name" value="transpos_IS630"/>
    <property type="match status" value="1"/>
</dbReference>